<evidence type="ECO:0000259" key="8">
    <source>
        <dbReference type="Pfam" id="PF04085"/>
    </source>
</evidence>
<evidence type="ECO:0000256" key="5">
    <source>
        <dbReference type="PIRNR" id="PIRNR038471"/>
    </source>
</evidence>
<feature type="coiled-coil region" evidence="6">
    <location>
        <begin position="64"/>
        <end position="98"/>
    </location>
</feature>
<evidence type="ECO:0000313" key="10">
    <source>
        <dbReference type="Proteomes" id="UP000199659"/>
    </source>
</evidence>
<keyword evidence="7" id="KW-1133">Transmembrane helix</keyword>
<dbReference type="GO" id="GO:0005886">
    <property type="term" value="C:plasma membrane"/>
    <property type="evidence" value="ECO:0007669"/>
    <property type="project" value="TreeGrafter"/>
</dbReference>
<dbReference type="NCBIfam" id="TIGR00219">
    <property type="entry name" value="mreC"/>
    <property type="match status" value="1"/>
</dbReference>
<organism evidence="9 10">
    <name type="scientific">Anaeromicropila populeti</name>
    <dbReference type="NCBI Taxonomy" id="37658"/>
    <lineage>
        <taxon>Bacteria</taxon>
        <taxon>Bacillati</taxon>
        <taxon>Bacillota</taxon>
        <taxon>Clostridia</taxon>
        <taxon>Lachnospirales</taxon>
        <taxon>Lachnospiraceae</taxon>
        <taxon>Anaeromicropila</taxon>
    </lineage>
</organism>
<comment type="function">
    <text evidence="5">Involved in formation and maintenance of cell shape.</text>
</comment>
<evidence type="ECO:0000256" key="6">
    <source>
        <dbReference type="SAM" id="Coils"/>
    </source>
</evidence>
<accession>A0A1I6L7R1</accession>
<evidence type="ECO:0000256" key="7">
    <source>
        <dbReference type="SAM" id="Phobius"/>
    </source>
</evidence>
<dbReference type="InterPro" id="IPR042177">
    <property type="entry name" value="Cell/Rod_1"/>
</dbReference>
<dbReference type="InterPro" id="IPR042175">
    <property type="entry name" value="Cell/Rod_MreC_2"/>
</dbReference>
<dbReference type="PANTHER" id="PTHR34138">
    <property type="entry name" value="CELL SHAPE-DETERMINING PROTEIN MREC"/>
    <property type="match status" value="1"/>
</dbReference>
<dbReference type="PANTHER" id="PTHR34138:SF1">
    <property type="entry name" value="CELL SHAPE-DETERMINING PROTEIN MREC"/>
    <property type="match status" value="1"/>
</dbReference>
<dbReference type="InterPro" id="IPR055342">
    <property type="entry name" value="MreC_beta-barrel_core"/>
</dbReference>
<keyword evidence="6" id="KW-0175">Coiled coil</keyword>
<protein>
    <recommendedName>
        <fullName evidence="2 5">Cell shape-determining protein MreC</fullName>
    </recommendedName>
    <alternativeName>
        <fullName evidence="4 5">Cell shape protein MreC</fullName>
    </alternativeName>
</protein>
<evidence type="ECO:0000256" key="3">
    <source>
        <dbReference type="ARBA" id="ARBA00022960"/>
    </source>
</evidence>
<dbReference type="GO" id="GO:0008360">
    <property type="term" value="P:regulation of cell shape"/>
    <property type="evidence" value="ECO:0007669"/>
    <property type="project" value="UniProtKB-KW"/>
</dbReference>
<dbReference type="Pfam" id="PF04085">
    <property type="entry name" value="MreC"/>
    <property type="match status" value="1"/>
</dbReference>
<dbReference type="OrthoDB" id="9792313at2"/>
<gene>
    <name evidence="9" type="ORF">SAMN05661086_03129</name>
</gene>
<keyword evidence="3 5" id="KW-0133">Cell shape</keyword>
<dbReference type="InterPro" id="IPR007221">
    <property type="entry name" value="MreC"/>
</dbReference>
<comment type="similarity">
    <text evidence="1 5">Belongs to the MreC family.</text>
</comment>
<dbReference type="Gene3D" id="2.40.10.350">
    <property type="entry name" value="Rod shape-determining protein MreC, domain 2"/>
    <property type="match status" value="1"/>
</dbReference>
<evidence type="ECO:0000256" key="1">
    <source>
        <dbReference type="ARBA" id="ARBA00009369"/>
    </source>
</evidence>
<dbReference type="PIRSF" id="PIRSF038471">
    <property type="entry name" value="MreC"/>
    <property type="match status" value="1"/>
</dbReference>
<keyword evidence="7" id="KW-0812">Transmembrane</keyword>
<evidence type="ECO:0000256" key="2">
    <source>
        <dbReference type="ARBA" id="ARBA00013855"/>
    </source>
</evidence>
<dbReference type="EMBL" id="FOYZ01000014">
    <property type="protein sequence ID" value="SFR99543.1"/>
    <property type="molecule type" value="Genomic_DNA"/>
</dbReference>
<proteinExistence type="inferred from homology"/>
<dbReference type="RefSeq" id="WP_092562795.1">
    <property type="nucleotide sequence ID" value="NZ_FOYZ01000014.1"/>
</dbReference>
<feature type="domain" description="Rod shape-determining protein MreC beta-barrel core" evidence="8">
    <location>
        <begin position="125"/>
        <end position="274"/>
    </location>
</feature>
<name>A0A1I6L7R1_9FIRM</name>
<keyword evidence="7" id="KW-0472">Membrane</keyword>
<reference evidence="9 10" key="1">
    <citation type="submission" date="2016-10" db="EMBL/GenBank/DDBJ databases">
        <authorList>
            <person name="de Groot N.N."/>
        </authorList>
    </citation>
    <scope>NUCLEOTIDE SEQUENCE [LARGE SCALE GENOMIC DNA]</scope>
    <source>
        <strain evidence="9 10">743A</strain>
    </source>
</reference>
<dbReference type="Gene3D" id="2.40.10.340">
    <property type="entry name" value="Rod shape-determining protein MreC, domain 1"/>
    <property type="match status" value="1"/>
</dbReference>
<dbReference type="STRING" id="37658.SAMN05661086_03129"/>
<evidence type="ECO:0000256" key="4">
    <source>
        <dbReference type="ARBA" id="ARBA00032089"/>
    </source>
</evidence>
<sequence length="282" mass="32104">MRRKTKFSVNPKYVLIGFFIICIILIFISFRYTEKVQPVKTVVSDFFTPMQNGINSVGSWITDKTEMITTMKKLQDENNELKEKLDTISNENKMLQLDKYELDSLRELYELDQKYTEYPKVAARIISKEPGNWYYQFTIDKGTNDGFSAGMNVMAGDGLVGIIVECNHNNSVVRSIIDDRSNVTGMILKTSDICNVRGNLELIDDGRIEIEDLDKSSKAKDGYEVVTSNYSPRYLPGILIGYIEDITVDPSNLTKSGYLVPAVNFDKLDTVLVITQVMEENY</sequence>
<dbReference type="Proteomes" id="UP000199659">
    <property type="component" value="Unassembled WGS sequence"/>
</dbReference>
<evidence type="ECO:0000313" key="9">
    <source>
        <dbReference type="EMBL" id="SFR99543.1"/>
    </source>
</evidence>
<keyword evidence="10" id="KW-1185">Reference proteome</keyword>
<feature type="transmembrane region" description="Helical" evidence="7">
    <location>
        <begin position="12"/>
        <end position="32"/>
    </location>
</feature>
<dbReference type="AlphaFoldDB" id="A0A1I6L7R1"/>